<sequence length="286" mass="30793">MPPLVDHIIVVDDASKDDTARAAKAAGDSRTQVITLIENQGVGGAILTGHAQALALDADVSVVMAGDAQMDPDYLPALLDPIAAGQAQFTKGNRFYGQGSFTGMPTHRIVGNVALSFLTKAASGYWNLFDPLNGYTAISREALQRLDMRHISRRYEFENDLLIHLNILRVPALDVAIPARYGEEVSGINLRKQAPRALAHLFKGFWTRIWWKYVLQSFSAVALMLFGGLALTGIGLVLSAWAIAHTLGPATASAGTVVLAVAPLLSGFHMLIHAMVLDIQESQPAR</sequence>
<keyword evidence="5" id="KW-1185">Reference proteome</keyword>
<dbReference type="Pfam" id="PF00535">
    <property type="entry name" value="Glycos_transf_2"/>
    <property type="match status" value="1"/>
</dbReference>
<comment type="similarity">
    <text evidence="1">Belongs to the glycosyltransferase 2 family.</text>
</comment>
<dbReference type="SUPFAM" id="SSF53448">
    <property type="entry name" value="Nucleotide-diphospho-sugar transferases"/>
    <property type="match status" value="1"/>
</dbReference>
<dbReference type="PANTHER" id="PTHR48090:SF6">
    <property type="entry name" value="SLR5056 PROTEIN"/>
    <property type="match status" value="1"/>
</dbReference>
<dbReference type="CDD" id="cd04179">
    <property type="entry name" value="DPM_DPG-synthase_like"/>
    <property type="match status" value="1"/>
</dbReference>
<gene>
    <name evidence="4" type="ORF">BJ986_002171</name>
</gene>
<dbReference type="Proteomes" id="UP000573599">
    <property type="component" value="Unassembled WGS sequence"/>
</dbReference>
<name>A0A852WLM6_9MICO</name>
<protein>
    <submittedName>
        <fullName evidence="4">Glycosyltransferase involved in cell wall biosynthesis</fullName>
    </submittedName>
</protein>
<accession>A0A852WLM6</accession>
<keyword evidence="2" id="KW-0472">Membrane</keyword>
<evidence type="ECO:0000256" key="1">
    <source>
        <dbReference type="ARBA" id="ARBA00006739"/>
    </source>
</evidence>
<feature type="domain" description="Glycosyltransferase 2-like" evidence="3">
    <location>
        <begin position="5"/>
        <end position="145"/>
    </location>
</feature>
<reference evidence="4 5" key="1">
    <citation type="submission" date="2020-07" db="EMBL/GenBank/DDBJ databases">
        <title>Sequencing the genomes of 1000 actinobacteria strains.</title>
        <authorList>
            <person name="Klenk H.-P."/>
        </authorList>
    </citation>
    <scope>NUCLEOTIDE SEQUENCE [LARGE SCALE GENOMIC DNA]</scope>
    <source>
        <strain evidence="4 5">DSM 23987</strain>
    </source>
</reference>
<evidence type="ECO:0000313" key="5">
    <source>
        <dbReference type="Proteomes" id="UP000573599"/>
    </source>
</evidence>
<feature type="transmembrane region" description="Helical" evidence="2">
    <location>
        <begin position="256"/>
        <end position="277"/>
    </location>
</feature>
<dbReference type="GO" id="GO:0016740">
    <property type="term" value="F:transferase activity"/>
    <property type="evidence" value="ECO:0007669"/>
    <property type="project" value="UniProtKB-KW"/>
</dbReference>
<dbReference type="Gene3D" id="3.90.550.10">
    <property type="entry name" value="Spore Coat Polysaccharide Biosynthesis Protein SpsA, Chain A"/>
    <property type="match status" value="1"/>
</dbReference>
<keyword evidence="4" id="KW-0808">Transferase</keyword>
<dbReference type="AlphaFoldDB" id="A0A852WLM6"/>
<organism evidence="4 5">
    <name type="scientific">Pedococcus badiiscoriae</name>
    <dbReference type="NCBI Taxonomy" id="642776"/>
    <lineage>
        <taxon>Bacteria</taxon>
        <taxon>Bacillati</taxon>
        <taxon>Actinomycetota</taxon>
        <taxon>Actinomycetes</taxon>
        <taxon>Micrococcales</taxon>
        <taxon>Intrasporangiaceae</taxon>
        <taxon>Pedococcus</taxon>
    </lineage>
</organism>
<dbReference type="EMBL" id="JACCAB010000001">
    <property type="protein sequence ID" value="NYG07684.1"/>
    <property type="molecule type" value="Genomic_DNA"/>
</dbReference>
<dbReference type="InterPro" id="IPR029044">
    <property type="entry name" value="Nucleotide-diphossugar_trans"/>
</dbReference>
<evidence type="ECO:0000259" key="3">
    <source>
        <dbReference type="Pfam" id="PF00535"/>
    </source>
</evidence>
<keyword evidence="2" id="KW-1133">Transmembrane helix</keyword>
<dbReference type="PANTHER" id="PTHR48090">
    <property type="entry name" value="UNDECAPRENYL-PHOSPHATE 4-DEOXY-4-FORMAMIDO-L-ARABINOSE TRANSFERASE-RELATED"/>
    <property type="match status" value="1"/>
</dbReference>
<proteinExistence type="inferred from homology"/>
<dbReference type="InterPro" id="IPR050256">
    <property type="entry name" value="Glycosyltransferase_2"/>
</dbReference>
<evidence type="ECO:0000256" key="2">
    <source>
        <dbReference type="SAM" id="Phobius"/>
    </source>
</evidence>
<keyword evidence="2" id="KW-0812">Transmembrane</keyword>
<feature type="transmembrane region" description="Helical" evidence="2">
    <location>
        <begin position="218"/>
        <end position="244"/>
    </location>
</feature>
<comment type="caution">
    <text evidence="4">The sequence shown here is derived from an EMBL/GenBank/DDBJ whole genome shotgun (WGS) entry which is preliminary data.</text>
</comment>
<dbReference type="InterPro" id="IPR001173">
    <property type="entry name" value="Glyco_trans_2-like"/>
</dbReference>
<evidence type="ECO:0000313" key="4">
    <source>
        <dbReference type="EMBL" id="NYG07684.1"/>
    </source>
</evidence>